<evidence type="ECO:0000259" key="9">
    <source>
        <dbReference type="PROSITE" id="PS50928"/>
    </source>
</evidence>
<feature type="transmembrane region" description="Helical" evidence="7">
    <location>
        <begin position="240"/>
        <end position="258"/>
    </location>
</feature>
<evidence type="ECO:0000256" key="3">
    <source>
        <dbReference type="ARBA" id="ARBA00022475"/>
    </source>
</evidence>
<comment type="subcellular location">
    <subcellularLocation>
        <location evidence="1 7">Cell membrane</location>
        <topology evidence="1 7">Multi-pass membrane protein</topology>
    </subcellularLocation>
</comment>
<dbReference type="CDD" id="cd06261">
    <property type="entry name" value="TM_PBP2"/>
    <property type="match status" value="1"/>
</dbReference>
<dbReference type="PROSITE" id="PS50928">
    <property type="entry name" value="ABC_TM1"/>
    <property type="match status" value="1"/>
</dbReference>
<dbReference type="RefSeq" id="WP_133869501.1">
    <property type="nucleotide sequence ID" value="NZ_JAVJPS010000024.1"/>
</dbReference>
<evidence type="ECO:0000313" key="10">
    <source>
        <dbReference type="EMBL" id="TDT17199.1"/>
    </source>
</evidence>
<dbReference type="SUPFAM" id="SSF161098">
    <property type="entry name" value="MetI-like"/>
    <property type="match status" value="1"/>
</dbReference>
<gene>
    <name evidence="10" type="ORF">BDK89_2807</name>
</gene>
<dbReference type="InterPro" id="IPR000515">
    <property type="entry name" value="MetI-like"/>
</dbReference>
<dbReference type="GO" id="GO:0055085">
    <property type="term" value="P:transmembrane transport"/>
    <property type="evidence" value="ECO:0007669"/>
    <property type="project" value="InterPro"/>
</dbReference>
<dbReference type="Gene3D" id="1.10.3720.10">
    <property type="entry name" value="MetI-like"/>
    <property type="match status" value="1"/>
</dbReference>
<evidence type="ECO:0000256" key="6">
    <source>
        <dbReference type="ARBA" id="ARBA00023136"/>
    </source>
</evidence>
<feature type="transmembrane region" description="Helical" evidence="7">
    <location>
        <begin position="99"/>
        <end position="120"/>
    </location>
</feature>
<feature type="transmembrane region" description="Helical" evidence="7">
    <location>
        <begin position="36"/>
        <end position="58"/>
    </location>
</feature>
<keyword evidence="5 7" id="KW-1133">Transmembrane helix</keyword>
<dbReference type="GO" id="GO:0005886">
    <property type="term" value="C:plasma membrane"/>
    <property type="evidence" value="ECO:0007669"/>
    <property type="project" value="UniProtKB-SubCell"/>
</dbReference>
<dbReference type="PANTHER" id="PTHR43227">
    <property type="entry name" value="BLL4140 PROTEIN"/>
    <property type="match status" value="1"/>
</dbReference>
<evidence type="ECO:0000256" key="8">
    <source>
        <dbReference type="SAM" id="MobiDB-lite"/>
    </source>
</evidence>
<proteinExistence type="inferred from homology"/>
<organism evidence="10 11">
    <name type="scientific">Ilumatobacter fluminis</name>
    <dbReference type="NCBI Taxonomy" id="467091"/>
    <lineage>
        <taxon>Bacteria</taxon>
        <taxon>Bacillati</taxon>
        <taxon>Actinomycetota</taxon>
        <taxon>Acidimicrobiia</taxon>
        <taxon>Acidimicrobiales</taxon>
        <taxon>Ilumatobacteraceae</taxon>
        <taxon>Ilumatobacter</taxon>
    </lineage>
</organism>
<keyword evidence="6 7" id="KW-0472">Membrane</keyword>
<dbReference type="PANTHER" id="PTHR43227:SF11">
    <property type="entry name" value="BLL4140 PROTEIN"/>
    <property type="match status" value="1"/>
</dbReference>
<dbReference type="EMBL" id="SOAU01000001">
    <property type="protein sequence ID" value="TDT17199.1"/>
    <property type="molecule type" value="Genomic_DNA"/>
</dbReference>
<accession>A0A4R7I2S7</accession>
<name>A0A4R7I2S7_9ACTN</name>
<feature type="transmembrane region" description="Helical" evidence="7">
    <location>
        <begin position="286"/>
        <end position="305"/>
    </location>
</feature>
<feature type="domain" description="ABC transmembrane type-1" evidence="9">
    <location>
        <begin position="94"/>
        <end position="310"/>
    </location>
</feature>
<keyword evidence="3" id="KW-1003">Cell membrane</keyword>
<dbReference type="AlphaFoldDB" id="A0A4R7I2S7"/>
<dbReference type="OrthoDB" id="9805974at2"/>
<keyword evidence="4 7" id="KW-0812">Transmembrane</keyword>
<dbReference type="InterPro" id="IPR050809">
    <property type="entry name" value="UgpAE/MalFG_permease"/>
</dbReference>
<dbReference type="Proteomes" id="UP000294558">
    <property type="component" value="Unassembled WGS sequence"/>
</dbReference>
<feature type="transmembrane region" description="Helical" evidence="7">
    <location>
        <begin position="132"/>
        <end position="151"/>
    </location>
</feature>
<evidence type="ECO:0000256" key="1">
    <source>
        <dbReference type="ARBA" id="ARBA00004651"/>
    </source>
</evidence>
<feature type="region of interest" description="Disordered" evidence="8">
    <location>
        <begin position="1"/>
        <end position="31"/>
    </location>
</feature>
<comment type="caution">
    <text evidence="10">The sequence shown here is derived from an EMBL/GenBank/DDBJ whole genome shotgun (WGS) entry which is preliminary data.</text>
</comment>
<protein>
    <submittedName>
        <fullName evidence="10">Carbohydrate ABC transporter membrane protein 1 (CUT1 family)</fullName>
    </submittedName>
</protein>
<dbReference type="Pfam" id="PF00528">
    <property type="entry name" value="BPD_transp_1"/>
    <property type="match status" value="1"/>
</dbReference>
<reference evidence="10 11" key="1">
    <citation type="submission" date="2019-03" db="EMBL/GenBank/DDBJ databases">
        <title>Sequencing the genomes of 1000 actinobacteria strains.</title>
        <authorList>
            <person name="Klenk H.-P."/>
        </authorList>
    </citation>
    <scope>NUCLEOTIDE SEQUENCE [LARGE SCALE GENOMIC DNA]</scope>
    <source>
        <strain evidence="10 11">DSM 18936</strain>
    </source>
</reference>
<comment type="similarity">
    <text evidence="7">Belongs to the binding-protein-dependent transport system permease family.</text>
</comment>
<evidence type="ECO:0000256" key="2">
    <source>
        <dbReference type="ARBA" id="ARBA00022448"/>
    </source>
</evidence>
<evidence type="ECO:0000313" key="11">
    <source>
        <dbReference type="Proteomes" id="UP000294558"/>
    </source>
</evidence>
<feature type="transmembrane region" description="Helical" evidence="7">
    <location>
        <begin position="179"/>
        <end position="200"/>
    </location>
</feature>
<keyword evidence="2 7" id="KW-0813">Transport</keyword>
<evidence type="ECO:0000256" key="5">
    <source>
        <dbReference type="ARBA" id="ARBA00022989"/>
    </source>
</evidence>
<dbReference type="InterPro" id="IPR035906">
    <property type="entry name" value="MetI-like_sf"/>
</dbReference>
<sequence>MTTMTTHESTATPHDTTAGAAASRRPTRRSGRRRRWTGLAFCAPLLLLVAALVVWPIISLVRYSFTDYGGLTDPVWVGLKNYRFLIKWQDFHRIVLNNVVILLGLLIWVSVPFVLAIILFGRRGANVVRTILFIPAMLSPIIVGNVFRIILADDGPVNSSLRAVGLGALAPGWLSDGDFVLVTLALVICWATMGSGILFYTSGLSAISPSYIEAAKLDGANWRQIVWYIYRPALRPITRFWTLLLTVTTVTGFFPWVYGLTLGGPGVSSTTLDFAVYLTLNQGNQLGRGAAIAVVSVVLVLLVLSGQSVMRLVRRDGDWS</sequence>
<keyword evidence="11" id="KW-1185">Reference proteome</keyword>
<feature type="compositionally biased region" description="Low complexity" evidence="8">
    <location>
        <begin position="1"/>
        <end position="24"/>
    </location>
</feature>
<evidence type="ECO:0000256" key="7">
    <source>
        <dbReference type="RuleBase" id="RU363032"/>
    </source>
</evidence>
<evidence type="ECO:0000256" key="4">
    <source>
        <dbReference type="ARBA" id="ARBA00022692"/>
    </source>
</evidence>